<accession>A0ABX2JY65</accession>
<protein>
    <submittedName>
        <fullName evidence="2">Glycosyltransferase</fullName>
    </submittedName>
</protein>
<reference evidence="2 3" key="1">
    <citation type="submission" date="2019-05" db="EMBL/GenBank/DDBJ databases">
        <title>Mycolicibacterium sphagni ENV482 genome assembly.</title>
        <authorList>
            <person name="Chen W."/>
            <person name="Faulkner N.W."/>
            <person name="Hyman M.R."/>
        </authorList>
    </citation>
    <scope>NUCLEOTIDE SEQUENCE [LARGE SCALE GENOMIC DNA]</scope>
    <source>
        <strain evidence="2 3">ENV482</strain>
    </source>
</reference>
<organism evidence="2 3">
    <name type="scientific">Mycolicibacterium sphagni</name>
    <dbReference type="NCBI Taxonomy" id="1786"/>
    <lineage>
        <taxon>Bacteria</taxon>
        <taxon>Bacillati</taxon>
        <taxon>Actinomycetota</taxon>
        <taxon>Actinomycetes</taxon>
        <taxon>Mycobacteriales</taxon>
        <taxon>Mycobacteriaceae</taxon>
        <taxon>Mycolicibacterium</taxon>
    </lineage>
</organism>
<keyword evidence="3" id="KW-1185">Reference proteome</keyword>
<dbReference type="InterPro" id="IPR002213">
    <property type="entry name" value="UDP_glucos_trans"/>
</dbReference>
<evidence type="ECO:0000259" key="1">
    <source>
        <dbReference type="Pfam" id="PF06722"/>
    </source>
</evidence>
<dbReference type="Proteomes" id="UP000708347">
    <property type="component" value="Unassembled WGS sequence"/>
</dbReference>
<dbReference type="InterPro" id="IPR010610">
    <property type="entry name" value="EryCIII-like_C"/>
</dbReference>
<dbReference type="Pfam" id="PF06722">
    <property type="entry name" value="EryCIII-like_C"/>
    <property type="match status" value="1"/>
</dbReference>
<name>A0ABX2JY65_9MYCO</name>
<evidence type="ECO:0000313" key="2">
    <source>
        <dbReference type="EMBL" id="NTY62693.1"/>
    </source>
</evidence>
<dbReference type="EMBL" id="VBSB01000018">
    <property type="protein sequence ID" value="NTY62693.1"/>
    <property type="molecule type" value="Genomic_DNA"/>
</dbReference>
<dbReference type="SUPFAM" id="SSF53756">
    <property type="entry name" value="UDP-Glycosyltransferase/glycogen phosphorylase"/>
    <property type="match status" value="1"/>
</dbReference>
<feature type="domain" description="Erythromycin biosynthesis protein CIII-like C-terminal" evidence="1">
    <location>
        <begin position="295"/>
        <end position="407"/>
    </location>
</feature>
<dbReference type="Gene3D" id="3.40.50.2000">
    <property type="entry name" value="Glycogen Phosphorylase B"/>
    <property type="match status" value="2"/>
</dbReference>
<gene>
    <name evidence="2" type="ORF">FEG63_24475</name>
</gene>
<dbReference type="PANTHER" id="PTHR48050">
    <property type="entry name" value="STEROL 3-BETA-GLUCOSYLTRANSFERASE"/>
    <property type="match status" value="1"/>
</dbReference>
<evidence type="ECO:0000313" key="3">
    <source>
        <dbReference type="Proteomes" id="UP000708347"/>
    </source>
</evidence>
<dbReference type="RefSeq" id="WP_174400407.1">
    <property type="nucleotide sequence ID" value="NZ_VBSB01000018.1"/>
</dbReference>
<dbReference type="PANTHER" id="PTHR48050:SF13">
    <property type="entry name" value="STEROL 3-BETA-GLUCOSYLTRANSFERASE UGT80A2"/>
    <property type="match status" value="1"/>
</dbReference>
<proteinExistence type="predicted"/>
<sequence length="427" mass="45945">MKFVLASWGSRGEVEPCAAIGRELQRRGHDVCIAVAPDLVGYAESAGLTAVAYGPVLQDIMDAYRDYWTTFFGSPWKVRELSRLGRAISTPRNSWGEMSKALTALADGADLLFTSNLAFERLAANVAEHHGIPLATLHWFPTRANGQLIPSLPAPVVRSAMTAYEWLSRGGSEKKFDDAQRRELGLPKAKGPWPWSIGAHGWLEMQAYDEACFPGLAAEWAEGNGRRPFNRPFVGTLTMELATAADEDVASWIAAGSPPIFFGFGSMPVKSPADTIAMIASACAQVGARALVGTAGESFGDVPDFEHVKVVGAVNYAAIFPACRAVVHHGGTGTTALGLRAGAPTLILSTDLHQTLWGGQLKRLKVGTSRRFSGTTEKTLVADLRTILDPEYAARTRELATRLTTPSESVVAAAKLLEDFARLDRVH</sequence>
<comment type="caution">
    <text evidence="2">The sequence shown here is derived from an EMBL/GenBank/DDBJ whole genome shotgun (WGS) entry which is preliminary data.</text>
</comment>
<dbReference type="InterPro" id="IPR050426">
    <property type="entry name" value="Glycosyltransferase_28"/>
</dbReference>
<dbReference type="CDD" id="cd03784">
    <property type="entry name" value="GT1_Gtf-like"/>
    <property type="match status" value="1"/>
</dbReference>